<feature type="region of interest" description="Disordered" evidence="1">
    <location>
        <begin position="1"/>
        <end position="20"/>
    </location>
</feature>
<reference evidence="2 3" key="2">
    <citation type="journal article" date="2017" name="Front. Plant Sci.">
        <title>Gene Classification and Mining of Molecular Markers Useful in Red Clover (Trifolium pratense) Breeding.</title>
        <authorList>
            <person name="Istvanek J."/>
            <person name="Dluhosova J."/>
            <person name="Dluhos P."/>
            <person name="Patkova L."/>
            <person name="Nedelnik J."/>
            <person name="Repkova J."/>
        </authorList>
    </citation>
    <scope>NUCLEOTIDE SEQUENCE [LARGE SCALE GENOMIC DNA]</scope>
    <source>
        <strain evidence="3">cv. Tatra</strain>
        <tissue evidence="2">Young leaves</tissue>
    </source>
</reference>
<accession>A0A2K3LBL8</accession>
<organism evidence="2 3">
    <name type="scientific">Trifolium pratense</name>
    <name type="common">Red clover</name>
    <dbReference type="NCBI Taxonomy" id="57577"/>
    <lineage>
        <taxon>Eukaryota</taxon>
        <taxon>Viridiplantae</taxon>
        <taxon>Streptophyta</taxon>
        <taxon>Embryophyta</taxon>
        <taxon>Tracheophyta</taxon>
        <taxon>Spermatophyta</taxon>
        <taxon>Magnoliopsida</taxon>
        <taxon>eudicotyledons</taxon>
        <taxon>Gunneridae</taxon>
        <taxon>Pentapetalae</taxon>
        <taxon>rosids</taxon>
        <taxon>fabids</taxon>
        <taxon>Fabales</taxon>
        <taxon>Fabaceae</taxon>
        <taxon>Papilionoideae</taxon>
        <taxon>50 kb inversion clade</taxon>
        <taxon>NPAAA clade</taxon>
        <taxon>Hologalegina</taxon>
        <taxon>IRL clade</taxon>
        <taxon>Trifolieae</taxon>
        <taxon>Trifolium</taxon>
    </lineage>
</organism>
<sequence>MTMGGGEEVDEEDGEGGEEVEMLGEWHQKYNEWNDKTVGKVEYGFDRVECVHRSRNSIDDVLPLNTTILLRCFNT</sequence>
<evidence type="ECO:0000313" key="2">
    <source>
        <dbReference type="EMBL" id="PNX75913.1"/>
    </source>
</evidence>
<dbReference type="EMBL" id="ASHM01029820">
    <property type="protein sequence ID" value="PNX75913.1"/>
    <property type="molecule type" value="Genomic_DNA"/>
</dbReference>
<evidence type="ECO:0000256" key="1">
    <source>
        <dbReference type="SAM" id="MobiDB-lite"/>
    </source>
</evidence>
<protein>
    <submittedName>
        <fullName evidence="2">Uncharacterized protein</fullName>
    </submittedName>
</protein>
<name>A0A2K3LBL8_TRIPR</name>
<gene>
    <name evidence="2" type="ORF">L195_g031857</name>
</gene>
<reference evidence="2 3" key="1">
    <citation type="journal article" date="2014" name="Am. J. Bot.">
        <title>Genome assembly and annotation for red clover (Trifolium pratense; Fabaceae).</title>
        <authorList>
            <person name="Istvanek J."/>
            <person name="Jaros M."/>
            <person name="Krenek A."/>
            <person name="Repkova J."/>
        </authorList>
    </citation>
    <scope>NUCLEOTIDE SEQUENCE [LARGE SCALE GENOMIC DNA]</scope>
    <source>
        <strain evidence="3">cv. Tatra</strain>
        <tissue evidence="2">Young leaves</tissue>
    </source>
</reference>
<dbReference type="AlphaFoldDB" id="A0A2K3LBL8"/>
<evidence type="ECO:0000313" key="3">
    <source>
        <dbReference type="Proteomes" id="UP000236291"/>
    </source>
</evidence>
<proteinExistence type="predicted"/>
<dbReference type="Proteomes" id="UP000236291">
    <property type="component" value="Unassembled WGS sequence"/>
</dbReference>
<feature type="compositionally biased region" description="Acidic residues" evidence="1">
    <location>
        <begin position="7"/>
        <end position="20"/>
    </location>
</feature>
<comment type="caution">
    <text evidence="2">The sequence shown here is derived from an EMBL/GenBank/DDBJ whole genome shotgun (WGS) entry which is preliminary data.</text>
</comment>